<feature type="compositionally biased region" description="Low complexity" evidence="8">
    <location>
        <begin position="1067"/>
        <end position="1081"/>
    </location>
</feature>
<evidence type="ECO:0000256" key="4">
    <source>
        <dbReference type="ARBA" id="ARBA00023054"/>
    </source>
</evidence>
<evidence type="ECO:0000259" key="9">
    <source>
        <dbReference type="PROSITE" id="PS50003"/>
    </source>
</evidence>
<feature type="coiled-coil region" evidence="7">
    <location>
        <begin position="2824"/>
        <end position="2945"/>
    </location>
</feature>
<evidence type="ECO:0000256" key="3">
    <source>
        <dbReference type="ARBA" id="ARBA00022553"/>
    </source>
</evidence>
<evidence type="ECO:0000256" key="2">
    <source>
        <dbReference type="ARBA" id="ARBA00022490"/>
    </source>
</evidence>
<dbReference type="Gene3D" id="2.30.29.30">
    <property type="entry name" value="Pleckstrin-homology domain (PH domain)/Phosphotyrosine-binding domain (PTB)"/>
    <property type="match status" value="1"/>
</dbReference>
<feature type="compositionally biased region" description="Polar residues" evidence="8">
    <location>
        <begin position="1489"/>
        <end position="1498"/>
    </location>
</feature>
<dbReference type="Proteomes" id="UP001221898">
    <property type="component" value="Unassembled WGS sequence"/>
</dbReference>
<dbReference type="PANTHER" id="PTHR17271:SF9">
    <property type="entry name" value="MYOSIN PHOSPHATASE RHO-INTERACTING PROTEIN"/>
    <property type="match status" value="1"/>
</dbReference>
<dbReference type="PANTHER" id="PTHR17271">
    <property type="entry name" value="PLECKSTRIN HOMOLOGY PH DOMAIN-CONTAINING PROTEIN"/>
    <property type="match status" value="1"/>
</dbReference>
<dbReference type="InterPro" id="IPR039597">
    <property type="entry name" value="M-RIP_PH"/>
</dbReference>
<organism evidence="10 11">
    <name type="scientific">Aldrovandia affinis</name>
    <dbReference type="NCBI Taxonomy" id="143900"/>
    <lineage>
        <taxon>Eukaryota</taxon>
        <taxon>Metazoa</taxon>
        <taxon>Chordata</taxon>
        <taxon>Craniata</taxon>
        <taxon>Vertebrata</taxon>
        <taxon>Euteleostomi</taxon>
        <taxon>Actinopterygii</taxon>
        <taxon>Neopterygii</taxon>
        <taxon>Teleostei</taxon>
        <taxon>Notacanthiformes</taxon>
        <taxon>Halosauridae</taxon>
        <taxon>Aldrovandia</taxon>
    </lineage>
</organism>
<dbReference type="GO" id="GO:0015629">
    <property type="term" value="C:actin cytoskeleton"/>
    <property type="evidence" value="ECO:0007669"/>
    <property type="project" value="UniProtKB-ARBA"/>
</dbReference>
<evidence type="ECO:0000256" key="7">
    <source>
        <dbReference type="SAM" id="Coils"/>
    </source>
</evidence>
<keyword evidence="5" id="KW-0009">Actin-binding</keyword>
<evidence type="ECO:0000256" key="6">
    <source>
        <dbReference type="ARBA" id="ARBA00023212"/>
    </source>
</evidence>
<feature type="compositionally biased region" description="Basic and acidic residues" evidence="8">
    <location>
        <begin position="940"/>
        <end position="966"/>
    </location>
</feature>
<feature type="coiled-coil region" evidence="7">
    <location>
        <begin position="1567"/>
        <end position="1966"/>
    </location>
</feature>
<feature type="compositionally biased region" description="Low complexity" evidence="8">
    <location>
        <begin position="1427"/>
        <end position="1442"/>
    </location>
</feature>
<dbReference type="EMBL" id="JAINUG010000080">
    <property type="protein sequence ID" value="KAJ8399884.1"/>
    <property type="molecule type" value="Genomic_DNA"/>
</dbReference>
<feature type="region of interest" description="Disordered" evidence="8">
    <location>
        <begin position="820"/>
        <end position="1006"/>
    </location>
</feature>
<dbReference type="SMART" id="SM00233">
    <property type="entry name" value="PH"/>
    <property type="match status" value="1"/>
</dbReference>
<name>A0AAD7WKY4_9TELE</name>
<feature type="compositionally biased region" description="Polar residues" evidence="8">
    <location>
        <begin position="2053"/>
        <end position="2064"/>
    </location>
</feature>
<sequence length="3340" mass="375333">MFGCVLLPFCQARCARPSNFLGGTKGPSPQESSCLELVFMALPSTLPQGTINMNQCSDVIDGEARTGQKNSLCILTPDKEHFIRAENKEIINGAGSPQQERGSAGPRAHTHLFVSTLETGALQPHVCLMRRGRSQSRTLYGSLGLIRLLSLKWSHLCVAAGRRPPFLSPYTCNTLRDQPSSGREPRSGAAIGCSPQGEGGGRAGTSSLRGAEGFPVGKTNRQVPSRRKRFIAVHSEGRLCAEDDGLVSRTVRAGPSGRRRVDPSLRLEGRLCRLAILSLVSGPPSRAAASRQTCSRAKDTSWGHTVGALMSFMSGRASEQERATSALYSFGGINLPTVASGWRSLTVLRWQETLVVYPRTNKQNQKKKRKVEPPTPQFPNHIISPLTEMHGMVLLPYWLGQHFFSVRHGKSILIRSVMASRTELMDRSGATSPQAKPCCEEEQRNTSLFHLLPATVTERRGHGVLIKQSVITHRRNAFGQSGAGAILNKRHKRRPASLPPSLLPPSLPAPLQGVEWGRVGGGGHMVWRMGRVRETTPLLPTSSIACHPRVRHTLSLFGATEGTGSTQQHSSGSMNGHLVMQASSSMNGPFVRASVRCSSRLSPPRRHAGGPSRDTADPPIRLWHAHAVRSSEESDREPRTWGRDRDARLDIHRSRFVRREPGPAKVAVTSSSSVGSIASAERVPASRSSLWQEERRGRGSIPCSRSASCLSQLSQSYQPPYSSTEVFWALMGKLSQPPAPRLKVWLSIKHGALSVCGALELSSCWLKPCDGEGSRSGLLLPLQDAHLSSCAANSLLQSYKAPVNGGRKARVESGYFSLEKAKPEPQPPQQLSLSSPSSHGGPHRYSSSDTDPLTSPYYPSPERSGDPFPPPGPLYSNGGSTISSSQSSLDSEASSTTTPTSAASWDGRGGGGAERAGRAGRGTRDYTCLADVPRAKRLSHREAFRSEKKRIELRARTRSPGREEVARPGGGGPPLPHSRSADKDTSASVPQPRLIHSTHSTDKPTYTTHLTGLIVSSKPSPLHTGALNPYSSQTVSGSFPCKTSALRSQVIEKFESLEGDGVEHMETSSSSEPPSSSIVSTAAQRQGRSERRHFPQKQEISVDSAQERSMPDVSSSSVSNYRRTKSLDRRATESSMTSSRPMKRNRNKVGPGVAGLQRVVKCTVRRSCRFCRCAGWMTKLYEEGLWKKHWFVLTDQSLRYYRDSIAEEAADLDGEIDLSTCYDVTEIPVQRNYGFQIHTKEGAFTLSAMTSGIRRNWIQAIMKNVRPTIAPDVTRSLPEERAKARARWRSATSRPQSSAMPRGACPQGDTQTGDSSSSEQRKSRIRERRREGRSKTFDWAEFRQGQPPEKEESDGQPEKAAEKVDVSSASSSTAASSPRPPRPCPPPRRRPRPRPRPSGTPPAAAEEELEQERARRREERRRRFQSTAARAGRPGARQGPPRTRTRTRGGWRWTALSPARGKPPDVRVEIEQRWHQVETTPLREEKQVPITTVPSSDPASERLPPQELATILDKELEQTQKELAKLQEQNSLLQSQLQDARGREHSAREGYVLQSDSPSSSPPSGAWQRLHKLNQDLQNELAAQRRKQDLTNQQVQALKRNYSEAKDVIRHHESEIQALQAKLNNAMAEILISEQAVAKMRSELKLEQERFQDRKEDWEQDEQALRTQLKDSEDRLKDVEAHLLEKSQALRDLERQQALQRDHLKEVQKLQERLAEVTGRLIATEEAQALKEERLQKNLHVLRESQEKERQSLVKRLAEAEGKVQELEDRLQDADQQVEGLLRERHTSGLASSEVVHQLEEQLAVKADAIEKLTEVILQLQEEKSQLTCRCQELLNQIAEEDNEVTKLQSRLKTEETDYYNLEHSYEKVSEEFQKITMVLREKEEEIREAKEMYERLMERKEQDLNEAMIKMAALGSSLEETGGYMEPCGMERDLQAKLVVAEDRINELEQHLNELQLGYSDLQMEHCKLQEDCDVLQSISRPDGSSLTASHTMADVRPKASTGADVGGSLAKRPRIRFSSIHCQKYVPLEGTEKLWTNSTSSDISQDHSLSEESGSSDTPFQYITSASSDPEKFILIIHTLETKLCTTEEKLKEITLKLDEQQGRQLESMAEQHSHWAKSEAELREQLNESLSKVDQLTTQLQLEMDKRCHFAQETDCSIRAVNAKYEKALACVESSREKVQAILRSHKEDSTEMQLCILSEIETELVNATMFIRQGGSTWEEQQHEIQNQEMEENKVLDEERIKLFAKTLAFEALVLNKMAFSIQNPNLDLLQGLSEIHQEAEKLKRSDESYTAIVYADVLSRKLMLESEFWAEVEKLEEQYKVAEGDGQGDIESVRGNIGGEMGITIISNACIKAELAFAVQNLKHFYEEKLQKLRADLQEAHKNLQHRELALKEIVKSSKRSDFDRVVQEVSDEFGFSERKSLAGISPPELAPYVEQIEMEEARDLAEEVISRHLQGDVPSCSIEFVESTHVGRERLAAELRVQAEILQHLSQDIEQSMDILCQEHARNIGAIRERYEASMQDERQSFTQAVSSLQEENEALKGEVSIHVAELSRQQEQLVQLEEHFRGEMEQLKDRYELELSQAEQRRSTTELALMEKTEDSQRKLEAILMDIERMEDRQEEHVQKLEDRFQGKIQELQRIHEEEMQRLHTHYMQTIHSMQDTLERMKARHSDDSPLSMEATPPTDQVLPMEEEPAESSKAELDSMMVLRERIQELETQMNSMKDELENKHLEGDVSSLKEKYQKDFESLKVSVFVFGGQPNTDPDQGSPPGLVWYSRVSNHARDRQLTLVKDQPIRATCERGFAAMEETHHKVIEDIQRQHQREVSKLLEERERLLAEETAATIAAIEAMKNAHREELEKNQRSQLSGMSSDIDELRQQYEEELQSIHRELEVLSEQYSQKCLENAHLAQALEAERQALRQCQRENQELNSHNQELNNRLTVEISRMRSCFSGEMAGSPLTQGKDLYELEVLLRVKESEIQYLKQEIHSLKDELQSALRDKKYTTDRYKNIYTELSIVKAKADCDIGKLKEQLMVATEALGERSTDGTTTVQGYDIMKSKSNPDFLKKERSSLSRQIRGVRSKVQYITEHVRHRMFRPRTPASPHPPPLYQGQSSTGVRSLKEESALAGSAIGAAIGCPPQGGGGKPTHSLLLTGVVLGCQNYSRQHDNCYSETGSDKGEQTASFKMDHAEPMEVYGTLSCQEIPSRRLRQRSRVRLKSLPSVPIVEVDSFSGGPKHLAKEEGEEDPERGVYGPQKFGDHSKEPLDGLPNGRRSRPVVGMRCDRIDHFPILSVKGRCRMCPGGHTSIMREKCNVRLRIVICQNARNCFHSFHCQ</sequence>
<dbReference type="InterPro" id="IPR001849">
    <property type="entry name" value="PH_domain"/>
</dbReference>
<dbReference type="InterPro" id="IPR052223">
    <property type="entry name" value="Actin_Cytoskeleton_Reg"/>
</dbReference>
<keyword evidence="2" id="KW-0963">Cytoplasm</keyword>
<evidence type="ECO:0000256" key="1">
    <source>
        <dbReference type="ARBA" id="ARBA00004245"/>
    </source>
</evidence>
<comment type="caution">
    <text evidence="10">The sequence shown here is derived from an EMBL/GenBank/DDBJ whole genome shotgun (WGS) entry which is preliminary data.</text>
</comment>
<gene>
    <name evidence="10" type="ORF">AAFF_G00406140</name>
</gene>
<evidence type="ECO:0000256" key="5">
    <source>
        <dbReference type="ARBA" id="ARBA00023203"/>
    </source>
</evidence>
<evidence type="ECO:0000256" key="8">
    <source>
        <dbReference type="SAM" id="MobiDB-lite"/>
    </source>
</evidence>
<feature type="compositionally biased region" description="Low complexity" evidence="8">
    <location>
        <begin position="1367"/>
        <end position="1377"/>
    </location>
</feature>
<feature type="region of interest" description="Disordered" evidence="8">
    <location>
        <begin position="1534"/>
        <end position="1567"/>
    </location>
</feature>
<comment type="subcellular location">
    <subcellularLocation>
        <location evidence="1">Cytoplasm</location>
        <location evidence="1">Cytoskeleton</location>
    </subcellularLocation>
</comment>
<feature type="coiled-coil region" evidence="7">
    <location>
        <begin position="2711"/>
        <end position="2738"/>
    </location>
</feature>
<evidence type="ECO:0000313" key="11">
    <source>
        <dbReference type="Proteomes" id="UP001221898"/>
    </source>
</evidence>
<dbReference type="Pfam" id="PF00169">
    <property type="entry name" value="PH"/>
    <property type="match status" value="1"/>
</dbReference>
<feature type="domain" description="PH" evidence="9">
    <location>
        <begin position="1170"/>
        <end position="1266"/>
    </location>
</feature>
<accession>A0AAD7WKY4</accession>
<feature type="compositionally biased region" description="Low complexity" evidence="8">
    <location>
        <begin position="1555"/>
        <end position="1564"/>
    </location>
</feature>
<feature type="coiled-coil region" evidence="7">
    <location>
        <begin position="2979"/>
        <end position="3006"/>
    </location>
</feature>
<feature type="compositionally biased region" description="Low complexity" evidence="8">
    <location>
        <begin position="829"/>
        <end position="848"/>
    </location>
</feature>
<keyword evidence="3" id="KW-0597">Phosphoprotein</keyword>
<dbReference type="PROSITE" id="PS50003">
    <property type="entry name" value="PH_DOMAIN"/>
    <property type="match status" value="1"/>
</dbReference>
<protein>
    <recommendedName>
        <fullName evidence="9">PH domain-containing protein</fullName>
    </recommendedName>
</protein>
<feature type="compositionally biased region" description="Polar residues" evidence="8">
    <location>
        <begin position="1290"/>
        <end position="1299"/>
    </location>
</feature>
<feature type="compositionally biased region" description="Basic and acidic residues" evidence="8">
    <location>
        <begin position="1356"/>
        <end position="1365"/>
    </location>
</feature>
<dbReference type="SUPFAM" id="SSF50729">
    <property type="entry name" value="PH domain-like"/>
    <property type="match status" value="2"/>
</dbReference>
<feature type="region of interest" description="Disordered" evidence="8">
    <location>
        <begin position="2040"/>
        <end position="2064"/>
    </location>
</feature>
<feature type="region of interest" description="Disordered" evidence="8">
    <location>
        <begin position="1985"/>
        <end position="2009"/>
    </location>
</feature>
<feature type="coiled-coil region" evidence="7">
    <location>
        <begin position="2529"/>
        <end position="2649"/>
    </location>
</feature>
<keyword evidence="6" id="KW-0206">Cytoskeleton</keyword>
<evidence type="ECO:0000313" key="10">
    <source>
        <dbReference type="EMBL" id="KAJ8399884.1"/>
    </source>
</evidence>
<keyword evidence="4 7" id="KW-0175">Coiled coil</keyword>
<dbReference type="FunFam" id="2.30.29.30:FF:000133">
    <property type="entry name" value="myosin phosphatase Rho-interacting protein isoform X1"/>
    <property type="match status" value="1"/>
</dbReference>
<keyword evidence="11" id="KW-1185">Reference proteome</keyword>
<feature type="region of interest" description="Disordered" evidence="8">
    <location>
        <begin position="1274"/>
        <end position="1503"/>
    </location>
</feature>
<feature type="coiled-coil region" evidence="7">
    <location>
        <begin position="2368"/>
        <end position="2395"/>
    </location>
</feature>
<feature type="region of interest" description="Disordered" evidence="8">
    <location>
        <begin position="177"/>
        <end position="222"/>
    </location>
</feature>
<dbReference type="CDD" id="cd13275">
    <property type="entry name" value="PH_M-RIP"/>
    <property type="match status" value="1"/>
</dbReference>
<reference evidence="10" key="1">
    <citation type="journal article" date="2023" name="Science">
        <title>Genome structures resolve the early diversification of teleost fishes.</title>
        <authorList>
            <person name="Parey E."/>
            <person name="Louis A."/>
            <person name="Montfort J."/>
            <person name="Bouchez O."/>
            <person name="Roques C."/>
            <person name="Iampietro C."/>
            <person name="Lluch J."/>
            <person name="Castinel A."/>
            <person name="Donnadieu C."/>
            <person name="Desvignes T."/>
            <person name="Floi Bucao C."/>
            <person name="Jouanno E."/>
            <person name="Wen M."/>
            <person name="Mejri S."/>
            <person name="Dirks R."/>
            <person name="Jansen H."/>
            <person name="Henkel C."/>
            <person name="Chen W.J."/>
            <person name="Zahm M."/>
            <person name="Cabau C."/>
            <person name="Klopp C."/>
            <person name="Thompson A.W."/>
            <person name="Robinson-Rechavi M."/>
            <person name="Braasch I."/>
            <person name="Lecointre G."/>
            <person name="Bobe J."/>
            <person name="Postlethwait J.H."/>
            <person name="Berthelot C."/>
            <person name="Roest Crollius H."/>
            <person name="Guiguen Y."/>
        </authorList>
    </citation>
    <scope>NUCLEOTIDE SEQUENCE</scope>
    <source>
        <strain evidence="10">NC1722</strain>
    </source>
</reference>
<feature type="region of interest" description="Disordered" evidence="8">
    <location>
        <begin position="2676"/>
        <end position="2705"/>
    </location>
</feature>
<feature type="region of interest" description="Disordered" evidence="8">
    <location>
        <begin position="3237"/>
        <end position="3279"/>
    </location>
</feature>
<feature type="compositionally biased region" description="Basic and acidic residues" evidence="8">
    <location>
        <begin position="1328"/>
        <end position="1341"/>
    </location>
</feature>
<proteinExistence type="predicted"/>
<feature type="region of interest" description="Disordered" evidence="8">
    <location>
        <begin position="599"/>
        <end position="619"/>
    </location>
</feature>
<dbReference type="InterPro" id="IPR011993">
    <property type="entry name" value="PH-like_dom_sf"/>
</dbReference>
<feature type="compositionally biased region" description="Basic and acidic residues" evidence="8">
    <location>
        <begin position="1462"/>
        <end position="1487"/>
    </location>
</feature>
<feature type="region of interest" description="Disordered" evidence="8">
    <location>
        <begin position="1058"/>
        <end position="1150"/>
    </location>
</feature>
<dbReference type="GO" id="GO:0051015">
    <property type="term" value="F:actin filament binding"/>
    <property type="evidence" value="ECO:0007669"/>
    <property type="project" value="TreeGrafter"/>
</dbReference>
<feature type="compositionally biased region" description="Low complexity" evidence="8">
    <location>
        <begin position="880"/>
        <end position="904"/>
    </location>
</feature>